<sequence>MMKIRKGTYTVYKGIEMVITEYYGHGILNPEIENHREISYSKELGKLKGFELDNNSDRFFKDIRVDKLNNAYRVDTKGIYKGDEFLLWGYNEKRDVIGLITYNEEIAKKYDFIKLSDSYIKEVSPSEIEKIWEERTKSEFDLPLPEEIKEKKIIYQKEE</sequence>
<accession>A0A4R6TN85</accession>
<evidence type="ECO:0000313" key="1">
    <source>
        <dbReference type="EMBL" id="TDQ29739.1"/>
    </source>
</evidence>
<name>A0A4R6TN85_9FLAO</name>
<proteinExistence type="predicted"/>
<gene>
    <name evidence="1" type="ORF">DFQ07_0059</name>
</gene>
<comment type="caution">
    <text evidence="1">The sequence shown here is derived from an EMBL/GenBank/DDBJ whole genome shotgun (WGS) entry which is preliminary data.</text>
</comment>
<dbReference type="AlphaFoldDB" id="A0A4R6TN85"/>
<keyword evidence="2" id="KW-1185">Reference proteome</keyword>
<dbReference type="EMBL" id="SNYH01000001">
    <property type="protein sequence ID" value="TDQ29739.1"/>
    <property type="molecule type" value="Genomic_DNA"/>
</dbReference>
<evidence type="ECO:0000313" key="2">
    <source>
        <dbReference type="Proteomes" id="UP000295390"/>
    </source>
</evidence>
<organism evidence="1 2">
    <name type="scientific">Tenacibaculum caenipelagi</name>
    <dbReference type="NCBI Taxonomy" id="1325435"/>
    <lineage>
        <taxon>Bacteria</taxon>
        <taxon>Pseudomonadati</taxon>
        <taxon>Bacteroidota</taxon>
        <taxon>Flavobacteriia</taxon>
        <taxon>Flavobacteriales</taxon>
        <taxon>Flavobacteriaceae</taxon>
        <taxon>Tenacibaculum</taxon>
    </lineage>
</organism>
<dbReference type="OrthoDB" id="1447387at2"/>
<protein>
    <submittedName>
        <fullName evidence="1">Uncharacterized protein</fullName>
    </submittedName>
</protein>
<dbReference type="Proteomes" id="UP000295390">
    <property type="component" value="Unassembled WGS sequence"/>
</dbReference>
<reference evidence="1 2" key="1">
    <citation type="submission" date="2019-03" db="EMBL/GenBank/DDBJ databases">
        <title>Genomic Encyclopedia of Type Strains, Phase III (KMG-III): the genomes of soil and plant-associated and newly described type strains.</title>
        <authorList>
            <person name="Whitman W."/>
        </authorList>
    </citation>
    <scope>NUCLEOTIDE SEQUENCE [LARGE SCALE GENOMIC DNA]</scope>
    <source>
        <strain evidence="1 2">CECT 8283</strain>
    </source>
</reference>